<comment type="caution">
    <text evidence="1">The sequence shown here is derived from an EMBL/GenBank/DDBJ whole genome shotgun (WGS) entry which is preliminary data.</text>
</comment>
<reference evidence="1 2" key="1">
    <citation type="submission" date="2023-02" db="EMBL/GenBank/DDBJ databases">
        <title>LHISI_Scaffold_Assembly.</title>
        <authorList>
            <person name="Stuart O.P."/>
            <person name="Cleave R."/>
            <person name="Magrath M.J.L."/>
            <person name="Mikheyev A.S."/>
        </authorList>
    </citation>
    <scope>NUCLEOTIDE SEQUENCE [LARGE SCALE GENOMIC DNA]</scope>
    <source>
        <strain evidence="1">Daus_M_001</strain>
        <tissue evidence="1">Leg muscle</tissue>
    </source>
</reference>
<gene>
    <name evidence="1" type="ORF">PR048_033436</name>
</gene>
<organism evidence="1 2">
    <name type="scientific">Dryococelus australis</name>
    <dbReference type="NCBI Taxonomy" id="614101"/>
    <lineage>
        <taxon>Eukaryota</taxon>
        <taxon>Metazoa</taxon>
        <taxon>Ecdysozoa</taxon>
        <taxon>Arthropoda</taxon>
        <taxon>Hexapoda</taxon>
        <taxon>Insecta</taxon>
        <taxon>Pterygota</taxon>
        <taxon>Neoptera</taxon>
        <taxon>Polyneoptera</taxon>
        <taxon>Phasmatodea</taxon>
        <taxon>Verophasmatodea</taxon>
        <taxon>Anareolatae</taxon>
        <taxon>Phasmatidae</taxon>
        <taxon>Eurycanthinae</taxon>
        <taxon>Dryococelus</taxon>
    </lineage>
</organism>
<evidence type="ECO:0000313" key="2">
    <source>
        <dbReference type="Proteomes" id="UP001159363"/>
    </source>
</evidence>
<dbReference type="EMBL" id="JARBHB010000017">
    <property type="protein sequence ID" value="KAJ8865913.1"/>
    <property type="molecule type" value="Genomic_DNA"/>
</dbReference>
<proteinExistence type="predicted"/>
<dbReference type="Proteomes" id="UP001159363">
    <property type="component" value="Chromosome 16"/>
</dbReference>
<protein>
    <submittedName>
        <fullName evidence="1">Uncharacterized protein</fullName>
    </submittedName>
</protein>
<accession>A0ABQ9G098</accession>
<name>A0ABQ9G098_9NEOP</name>
<sequence length="366" mass="39950">MLLLPFSYIPGRADKNLAREDAQLMKCLMRTSYASNNISACVQGENYATCLKKGLRGHGGAVAGLPAPTQANRVRSPAGVAHGFSHVRIVPLFSPQLSDTAPYSPCFILISSQDLDIKSHPNLFTHYPLKAPGVRNFTHLRVSKLHILKANKINSSCGVGLHIGVTTKIPEDPTSPITLSTPFNRSSPNLEGMTFSTQLKTMHRSKKALKPPPPAIVPEITPKRKLEMEKATPGSSASELRKFVFVCEVDSGEEGNFRRYVSVFALGAGRLLCLLDGEAKFLTDELRGRPAYLPPGRSGFNPRPGHSGFSHLGIVPDDAIGRRVFSGISRFLRPFIPALLHTHLDTLIVSQDLDVKSRPNLFTNSN</sequence>
<keyword evidence="2" id="KW-1185">Reference proteome</keyword>
<evidence type="ECO:0000313" key="1">
    <source>
        <dbReference type="EMBL" id="KAJ8865913.1"/>
    </source>
</evidence>